<accession>A0ABX8Z6B6</accession>
<dbReference type="InterPro" id="IPR005019">
    <property type="entry name" value="Adenine_glyco"/>
</dbReference>
<dbReference type="RefSeq" id="WP_221006499.1">
    <property type="nucleotide sequence ID" value="NZ_CP081150.1"/>
</dbReference>
<name>A0ABX8Z6B6_9NEIS</name>
<evidence type="ECO:0000313" key="2">
    <source>
        <dbReference type="Proteomes" id="UP000825679"/>
    </source>
</evidence>
<dbReference type="GO" id="GO:0008725">
    <property type="term" value="F:DNA-3-methyladenine glycosylase activity"/>
    <property type="evidence" value="ECO:0007669"/>
    <property type="project" value="UniProtKB-EC"/>
</dbReference>
<evidence type="ECO:0000313" key="1">
    <source>
        <dbReference type="EMBL" id="QZA78126.1"/>
    </source>
</evidence>
<gene>
    <name evidence="1" type="ORF">K4H28_01435</name>
</gene>
<dbReference type="InterPro" id="IPR052891">
    <property type="entry name" value="DNA-3mA_glycosylase"/>
</dbReference>
<dbReference type="Proteomes" id="UP000825679">
    <property type="component" value="Chromosome"/>
</dbReference>
<dbReference type="SUPFAM" id="SSF48150">
    <property type="entry name" value="DNA-glycosylase"/>
    <property type="match status" value="1"/>
</dbReference>
<dbReference type="Gene3D" id="1.10.340.30">
    <property type="entry name" value="Hypothetical protein, domain 2"/>
    <property type="match status" value="1"/>
</dbReference>
<dbReference type="InterPro" id="IPR011257">
    <property type="entry name" value="DNA_glycosylase"/>
</dbReference>
<proteinExistence type="predicted"/>
<sequence length="277" mass="31510">MMYLTTAISRKDLASNTPEILSVCQKKLERWRYQANEVATIQNQTSEVTMQKFAEIQARAIERKGGAQALQDLLPTVMSEKQFLALPDHRILAMMCRTINQAGFNWTVISNKWPQFEDAFFGFDVDKLAMLSAEQWEAYCNDTRVVRHWPKIKAVMENVSFVRAYSHEYGSFARFLNTYPASRQVELMAFLKSHGSRLGGQTGQWLLRYIGKDAFVLTQDVVLALQLAGLDIPDQPTAKRDLNKIQQLFNDWAAETGLPYTHLGKIAAYSVGVNYPS</sequence>
<dbReference type="EMBL" id="CP081150">
    <property type="protein sequence ID" value="QZA78126.1"/>
    <property type="molecule type" value="Genomic_DNA"/>
</dbReference>
<organism evidence="1 2">
    <name type="scientific">Deefgea tanakiae</name>
    <dbReference type="NCBI Taxonomy" id="2865840"/>
    <lineage>
        <taxon>Bacteria</taxon>
        <taxon>Pseudomonadati</taxon>
        <taxon>Pseudomonadota</taxon>
        <taxon>Betaproteobacteria</taxon>
        <taxon>Neisseriales</taxon>
        <taxon>Chitinibacteraceae</taxon>
        <taxon>Deefgea</taxon>
    </lineage>
</organism>
<keyword evidence="1" id="KW-0326">Glycosidase</keyword>
<keyword evidence="2" id="KW-1185">Reference proteome</keyword>
<keyword evidence="1" id="KW-0378">Hydrolase</keyword>
<dbReference type="Pfam" id="PF03352">
    <property type="entry name" value="Adenine_glyco"/>
    <property type="match status" value="1"/>
</dbReference>
<reference evidence="1 2" key="1">
    <citation type="submission" date="2021-08" db="EMBL/GenBank/DDBJ databases">
        <title>complete genome sequencing of Deefgea sp. D25.</title>
        <authorList>
            <person name="Bae J.-W."/>
            <person name="Gim D.-H."/>
        </authorList>
    </citation>
    <scope>NUCLEOTIDE SEQUENCE [LARGE SCALE GENOMIC DNA]</scope>
    <source>
        <strain evidence="1 2">D25</strain>
    </source>
</reference>
<dbReference type="PANTHER" id="PTHR30037">
    <property type="entry name" value="DNA-3-METHYLADENINE GLYCOSYLASE 1"/>
    <property type="match status" value="1"/>
</dbReference>
<dbReference type="EC" id="3.2.2.20" evidence="1"/>
<dbReference type="PANTHER" id="PTHR30037:SF3">
    <property type="entry name" value="BLR0857 PROTEIN"/>
    <property type="match status" value="1"/>
</dbReference>
<protein>
    <submittedName>
        <fullName evidence="1">DNA-3-methyladenine glycosylase I</fullName>
        <ecNumber evidence="1">3.2.2.20</ecNumber>
    </submittedName>
</protein>